<dbReference type="GO" id="GO:0016567">
    <property type="term" value="P:protein ubiquitination"/>
    <property type="evidence" value="ECO:0007669"/>
    <property type="project" value="TreeGrafter"/>
</dbReference>
<evidence type="ECO:0000313" key="9">
    <source>
        <dbReference type="Proteomes" id="UP001487740"/>
    </source>
</evidence>
<feature type="region of interest" description="Disordered" evidence="5">
    <location>
        <begin position="234"/>
        <end position="255"/>
    </location>
</feature>
<reference evidence="8 9" key="1">
    <citation type="submission" date="2023-03" db="EMBL/GenBank/DDBJ databases">
        <title>High-quality genome of Scylla paramamosain provides insights in environmental adaptation.</title>
        <authorList>
            <person name="Zhang L."/>
        </authorList>
    </citation>
    <scope>NUCLEOTIDE SEQUENCE [LARGE SCALE GENOMIC DNA]</scope>
    <source>
        <strain evidence="8">LZ_2023a</strain>
        <tissue evidence="8">Muscle</tissue>
    </source>
</reference>
<dbReference type="InterPro" id="IPR002130">
    <property type="entry name" value="Cyclophilin-type_PPIase_dom"/>
</dbReference>
<dbReference type="PANTHER" id="PTHR22791:SF34">
    <property type="entry name" value="RING-TYPE DOMAIN-CONTAINING PROTEIN"/>
    <property type="match status" value="1"/>
</dbReference>
<dbReference type="AlphaFoldDB" id="A0AAW0TZD4"/>
<organism evidence="8 9">
    <name type="scientific">Scylla paramamosain</name>
    <name type="common">Mud crab</name>
    <dbReference type="NCBI Taxonomy" id="85552"/>
    <lineage>
        <taxon>Eukaryota</taxon>
        <taxon>Metazoa</taxon>
        <taxon>Ecdysozoa</taxon>
        <taxon>Arthropoda</taxon>
        <taxon>Crustacea</taxon>
        <taxon>Multicrustacea</taxon>
        <taxon>Malacostraca</taxon>
        <taxon>Eumalacostraca</taxon>
        <taxon>Eucarida</taxon>
        <taxon>Decapoda</taxon>
        <taxon>Pleocyemata</taxon>
        <taxon>Brachyura</taxon>
        <taxon>Eubrachyura</taxon>
        <taxon>Portunoidea</taxon>
        <taxon>Portunidae</taxon>
        <taxon>Portuninae</taxon>
        <taxon>Scylla</taxon>
    </lineage>
</organism>
<dbReference type="EMBL" id="JARAKH010000023">
    <property type="protein sequence ID" value="KAK8392046.1"/>
    <property type="molecule type" value="Genomic_DNA"/>
</dbReference>
<evidence type="ECO:0000256" key="2">
    <source>
        <dbReference type="ARBA" id="ARBA00022771"/>
    </source>
</evidence>
<evidence type="ECO:0000259" key="7">
    <source>
        <dbReference type="PROSITE" id="PS50089"/>
    </source>
</evidence>
<dbReference type="PROSITE" id="PS50089">
    <property type="entry name" value="ZF_RING_2"/>
    <property type="match status" value="1"/>
</dbReference>
<evidence type="ECO:0000256" key="1">
    <source>
        <dbReference type="ARBA" id="ARBA00022723"/>
    </source>
</evidence>
<dbReference type="Pfam" id="PF00097">
    <property type="entry name" value="zf-C3HC4"/>
    <property type="match status" value="1"/>
</dbReference>
<dbReference type="PROSITE" id="PS00518">
    <property type="entry name" value="ZF_RING_1"/>
    <property type="match status" value="1"/>
</dbReference>
<evidence type="ECO:0000313" key="8">
    <source>
        <dbReference type="EMBL" id="KAK8392046.1"/>
    </source>
</evidence>
<sequence length="515" mass="56887">MEDEESPEECKVCITNYDKAKRRPRTLPCGHSFCSLCLGGMIKEEKLTCPSCRNTHNAASPDAFPISYDMEAIIRKLKILQYKAEFSNSPDGPAAVKEKVESVKRVLARLQETLTQLGRYESQLQDWVGDHDDLLTRLTNLVVKNQSAVRLLKDERGILEYQRSKGEEAVRQLEAMQESLTAAASPQEAVCAIDESEARSSEAEDWMEHCHTIFPDQITVHTSLTVRRMTSRALEEAKKAEEGGSTSGDLHSTPESPTVLTIMEKVDLIAPVLSVETLRRLGDPVKTLLEEGRVGAAQHQREGGEEGATHSSRRARLSLREGLVHLHALEDQTESTPAPTHLIPHEALVHLLDYTSSLVFLTLAWAGAEGGTVYIRLTPDTELARQFLLLCSGETGPSYRHSRLLGVWNKGTEFEMVGGGDYDRNDGHGGAPIVENLRPRREYQRPALAGTVRAMHGPVSSKSAQFSISTQDCASREWHWAFGRVEKGLDVVRAAANHTAIKEVTVVDCGVVVPL</sequence>
<dbReference type="GO" id="GO:0061630">
    <property type="term" value="F:ubiquitin protein ligase activity"/>
    <property type="evidence" value="ECO:0007669"/>
    <property type="project" value="TreeGrafter"/>
</dbReference>
<dbReference type="InterPro" id="IPR051435">
    <property type="entry name" value="RING_finger_E3_ubiq-ligases"/>
</dbReference>
<dbReference type="Pfam" id="PF00160">
    <property type="entry name" value="Pro_isomerase"/>
    <property type="match status" value="1"/>
</dbReference>
<keyword evidence="2 4" id="KW-0863">Zinc-finger</keyword>
<dbReference type="Gene3D" id="3.30.40.10">
    <property type="entry name" value="Zinc/RING finger domain, C3HC4 (zinc finger)"/>
    <property type="match status" value="1"/>
</dbReference>
<keyword evidence="3" id="KW-0862">Zinc</keyword>
<dbReference type="Gene3D" id="2.40.100.10">
    <property type="entry name" value="Cyclophilin-like"/>
    <property type="match status" value="1"/>
</dbReference>
<comment type="caution">
    <text evidence="8">The sequence shown here is derived from an EMBL/GenBank/DDBJ whole genome shotgun (WGS) entry which is preliminary data.</text>
</comment>
<dbReference type="InterPro" id="IPR018957">
    <property type="entry name" value="Znf_C3HC4_RING-type"/>
</dbReference>
<feature type="domain" description="PPIase cyclophilin-type" evidence="6">
    <location>
        <begin position="360"/>
        <end position="515"/>
    </location>
</feature>
<keyword evidence="9" id="KW-1185">Reference proteome</keyword>
<keyword evidence="1" id="KW-0479">Metal-binding</keyword>
<accession>A0AAW0TZD4</accession>
<dbReference type="SMART" id="SM00184">
    <property type="entry name" value="RING"/>
    <property type="match status" value="1"/>
</dbReference>
<feature type="region of interest" description="Disordered" evidence="5">
    <location>
        <begin position="293"/>
        <end position="313"/>
    </location>
</feature>
<evidence type="ECO:0000256" key="3">
    <source>
        <dbReference type="ARBA" id="ARBA00022833"/>
    </source>
</evidence>
<dbReference type="SUPFAM" id="SSF50891">
    <property type="entry name" value="Cyclophilin-like"/>
    <property type="match status" value="1"/>
</dbReference>
<name>A0AAW0TZD4_SCYPA</name>
<dbReference type="GO" id="GO:0003755">
    <property type="term" value="F:peptidyl-prolyl cis-trans isomerase activity"/>
    <property type="evidence" value="ECO:0007669"/>
    <property type="project" value="InterPro"/>
</dbReference>
<proteinExistence type="predicted"/>
<feature type="domain" description="RING-type" evidence="7">
    <location>
        <begin position="10"/>
        <end position="53"/>
    </location>
</feature>
<dbReference type="InterPro" id="IPR001841">
    <property type="entry name" value="Znf_RING"/>
</dbReference>
<dbReference type="InterPro" id="IPR029000">
    <property type="entry name" value="Cyclophilin-like_dom_sf"/>
</dbReference>
<evidence type="ECO:0000256" key="4">
    <source>
        <dbReference type="PROSITE-ProRule" id="PRU00175"/>
    </source>
</evidence>
<evidence type="ECO:0000259" key="6">
    <source>
        <dbReference type="PROSITE" id="PS50072"/>
    </source>
</evidence>
<protein>
    <submittedName>
        <fullName evidence="8">Uncharacterized protein</fullName>
    </submittedName>
</protein>
<dbReference type="InterPro" id="IPR013083">
    <property type="entry name" value="Znf_RING/FYVE/PHD"/>
</dbReference>
<dbReference type="PANTHER" id="PTHR22791">
    <property type="entry name" value="RING-TYPE DOMAIN-CONTAINING PROTEIN"/>
    <property type="match status" value="1"/>
</dbReference>
<feature type="compositionally biased region" description="Basic and acidic residues" evidence="5">
    <location>
        <begin position="293"/>
        <end position="308"/>
    </location>
</feature>
<dbReference type="SUPFAM" id="SSF57850">
    <property type="entry name" value="RING/U-box"/>
    <property type="match status" value="1"/>
</dbReference>
<gene>
    <name evidence="8" type="ORF">O3P69_017573</name>
</gene>
<evidence type="ECO:0000256" key="5">
    <source>
        <dbReference type="SAM" id="MobiDB-lite"/>
    </source>
</evidence>
<dbReference type="Proteomes" id="UP001487740">
    <property type="component" value="Unassembled WGS sequence"/>
</dbReference>
<dbReference type="PROSITE" id="PS50072">
    <property type="entry name" value="CSA_PPIASE_2"/>
    <property type="match status" value="1"/>
</dbReference>
<dbReference type="GO" id="GO:0008270">
    <property type="term" value="F:zinc ion binding"/>
    <property type="evidence" value="ECO:0007669"/>
    <property type="project" value="UniProtKB-KW"/>
</dbReference>
<dbReference type="InterPro" id="IPR017907">
    <property type="entry name" value="Znf_RING_CS"/>
</dbReference>